<dbReference type="Ensembl" id="ENSMICT00000062771.1">
    <property type="protein sequence ID" value="ENSMICP00000047838.1"/>
    <property type="gene ID" value="ENSMICG00000045425.1"/>
</dbReference>
<dbReference type="Proteomes" id="UP000694394">
    <property type="component" value="Chromosome 12"/>
</dbReference>
<reference evidence="1" key="3">
    <citation type="submission" date="2025-09" db="UniProtKB">
        <authorList>
            <consortium name="Ensembl"/>
        </authorList>
    </citation>
    <scope>IDENTIFICATION</scope>
</reference>
<accession>A0A8C5Y9N3</accession>
<sequence>MKRNTCDSLSRSKSIQNIQNRNPVLPSLPAHHDLIFLLWTL</sequence>
<proteinExistence type="predicted"/>
<organism evidence="1 2">
    <name type="scientific">Microcebus murinus</name>
    <name type="common">Gray mouse lemur</name>
    <name type="synonym">Lemur murinus</name>
    <dbReference type="NCBI Taxonomy" id="30608"/>
    <lineage>
        <taxon>Eukaryota</taxon>
        <taxon>Metazoa</taxon>
        <taxon>Chordata</taxon>
        <taxon>Craniata</taxon>
        <taxon>Vertebrata</taxon>
        <taxon>Euteleostomi</taxon>
        <taxon>Mammalia</taxon>
        <taxon>Eutheria</taxon>
        <taxon>Euarchontoglires</taxon>
        <taxon>Primates</taxon>
        <taxon>Strepsirrhini</taxon>
        <taxon>Lemuriformes</taxon>
        <taxon>Cheirogaleidae</taxon>
        <taxon>Microcebus</taxon>
    </lineage>
</organism>
<evidence type="ECO:0000313" key="1">
    <source>
        <dbReference type="Ensembl" id="ENSMICP00000047838.1"/>
    </source>
</evidence>
<dbReference type="EMBL" id="ABDC03016541">
    <property type="status" value="NOT_ANNOTATED_CDS"/>
    <property type="molecule type" value="Genomic_DNA"/>
</dbReference>
<evidence type="ECO:0000313" key="2">
    <source>
        <dbReference type="Proteomes" id="UP000694394"/>
    </source>
</evidence>
<name>A0A8C5Y9N3_MICMU</name>
<reference evidence="1" key="1">
    <citation type="submission" date="2016-12" db="EMBL/GenBank/DDBJ databases">
        <title>Mouse lemur reference genome and diversity panel.</title>
        <authorList>
            <person name="Harris R."/>
            <person name="Larsen P."/>
            <person name="Liu Y."/>
            <person name="Hughes D.S."/>
            <person name="Murali S."/>
            <person name="Raveendran M."/>
            <person name="Korchina V."/>
            <person name="Wang M."/>
            <person name="Jhangiani S."/>
            <person name="Bandaranaike D."/>
            <person name="Bellair M."/>
            <person name="Blankenburg K."/>
            <person name="Chao H."/>
            <person name="Dahdouli M."/>
            <person name="Dinh H."/>
            <person name="Doddapaneni H."/>
            <person name="English A."/>
            <person name="Firestine M."/>
            <person name="Gnanaolivu R."/>
            <person name="Gross S."/>
            <person name="Hernandez B."/>
            <person name="Javaid M."/>
            <person name="Jayaseelan J."/>
            <person name="Jones J."/>
            <person name="Khan Z."/>
            <person name="Kovar C."/>
            <person name="Kurapati P."/>
            <person name="Le B."/>
            <person name="Lee S."/>
            <person name="Li M."/>
            <person name="Mathew T."/>
            <person name="Narasimhan A."/>
            <person name="Ngo D."/>
            <person name="Nguyen L."/>
            <person name="Okwuonu G."/>
            <person name="Ongeri F."/>
            <person name="Osuji N."/>
            <person name="Pu L.-L."/>
            <person name="Puazo M."/>
            <person name="Quiroz J."/>
            <person name="Raj R."/>
            <person name="Rajbhandari K."/>
            <person name="Reid J.G."/>
            <person name="Santibanez J."/>
            <person name="Sexton D."/>
            <person name="Skinner E."/>
            <person name="Vee V."/>
            <person name="Weissenberger G."/>
            <person name="Wu Y."/>
            <person name="Xin Y."/>
            <person name="Han Y."/>
            <person name="Campbell C."/>
            <person name="Brown A."/>
            <person name="Sullivan B."/>
            <person name="Shelton J."/>
            <person name="Brown S."/>
            <person name="Dudchenko O."/>
            <person name="Machol I."/>
            <person name="Durand N."/>
            <person name="Shamim M."/>
            <person name="Lieberman A."/>
            <person name="Muzny D.M."/>
            <person name="Richards S."/>
            <person name="Yoder A."/>
            <person name="Worley K.C."/>
            <person name="Rogers J."/>
            <person name="Gibbs R.A."/>
        </authorList>
    </citation>
    <scope>NUCLEOTIDE SEQUENCE [LARGE SCALE GENOMIC DNA]</scope>
</reference>
<reference evidence="1" key="2">
    <citation type="submission" date="2025-08" db="UniProtKB">
        <authorList>
            <consortium name="Ensembl"/>
        </authorList>
    </citation>
    <scope>IDENTIFICATION</scope>
</reference>
<dbReference type="AlphaFoldDB" id="A0A8C5Y9N3"/>
<keyword evidence="2" id="KW-1185">Reference proteome</keyword>
<protein>
    <submittedName>
        <fullName evidence="1">Uncharacterized protein</fullName>
    </submittedName>
</protein>